<dbReference type="Proteomes" id="UP000499080">
    <property type="component" value="Unassembled WGS sequence"/>
</dbReference>
<evidence type="ECO:0000313" key="2">
    <source>
        <dbReference type="Proteomes" id="UP000499080"/>
    </source>
</evidence>
<keyword evidence="2" id="KW-1185">Reference proteome</keyword>
<dbReference type="EMBL" id="BGPR01000421">
    <property type="protein sequence ID" value="GBM19335.1"/>
    <property type="molecule type" value="Genomic_DNA"/>
</dbReference>
<evidence type="ECO:0000313" key="1">
    <source>
        <dbReference type="EMBL" id="GBM19335.1"/>
    </source>
</evidence>
<organism evidence="1 2">
    <name type="scientific">Araneus ventricosus</name>
    <name type="common">Orbweaver spider</name>
    <name type="synonym">Epeira ventricosa</name>
    <dbReference type="NCBI Taxonomy" id="182803"/>
    <lineage>
        <taxon>Eukaryota</taxon>
        <taxon>Metazoa</taxon>
        <taxon>Ecdysozoa</taxon>
        <taxon>Arthropoda</taxon>
        <taxon>Chelicerata</taxon>
        <taxon>Arachnida</taxon>
        <taxon>Araneae</taxon>
        <taxon>Araneomorphae</taxon>
        <taxon>Entelegynae</taxon>
        <taxon>Araneoidea</taxon>
        <taxon>Araneidae</taxon>
        <taxon>Araneus</taxon>
    </lineage>
</organism>
<gene>
    <name evidence="1" type="ORF">AVEN_200267_1</name>
</gene>
<accession>A0A4Y2DUQ2</accession>
<sequence length="110" mass="12502">MNIITDYLLPSNYFWQRKPQTDYSRSTVPQRGLLPLNRSIRDEVNDHSATNTKFGHCGRLLRQGYDPSSAWRSFNPTPFLYLPESEATAAYAQASHPHIWGAHPVGVLAM</sequence>
<dbReference type="AlphaFoldDB" id="A0A4Y2DUQ2"/>
<proteinExistence type="predicted"/>
<comment type="caution">
    <text evidence="1">The sequence shown here is derived from an EMBL/GenBank/DDBJ whole genome shotgun (WGS) entry which is preliminary data.</text>
</comment>
<protein>
    <submittedName>
        <fullName evidence="1">Uncharacterized protein</fullName>
    </submittedName>
</protein>
<name>A0A4Y2DUQ2_ARAVE</name>
<reference evidence="1 2" key="1">
    <citation type="journal article" date="2019" name="Sci. Rep.">
        <title>Orb-weaving spider Araneus ventricosus genome elucidates the spidroin gene catalogue.</title>
        <authorList>
            <person name="Kono N."/>
            <person name="Nakamura H."/>
            <person name="Ohtoshi R."/>
            <person name="Moran D.A.P."/>
            <person name="Shinohara A."/>
            <person name="Yoshida Y."/>
            <person name="Fujiwara M."/>
            <person name="Mori M."/>
            <person name="Tomita M."/>
            <person name="Arakawa K."/>
        </authorList>
    </citation>
    <scope>NUCLEOTIDE SEQUENCE [LARGE SCALE GENOMIC DNA]</scope>
</reference>